<keyword evidence="3" id="KW-1185">Reference proteome</keyword>
<feature type="region of interest" description="Disordered" evidence="1">
    <location>
        <begin position="39"/>
        <end position="81"/>
    </location>
</feature>
<dbReference type="EMBL" id="QVFV01000004">
    <property type="protein sequence ID" value="RZM77381.1"/>
    <property type="molecule type" value="Genomic_DNA"/>
</dbReference>
<dbReference type="Proteomes" id="UP000292459">
    <property type="component" value="Unassembled WGS sequence"/>
</dbReference>
<evidence type="ECO:0000256" key="1">
    <source>
        <dbReference type="SAM" id="MobiDB-lite"/>
    </source>
</evidence>
<accession>A0A4Q7E939</accession>
<feature type="compositionally biased region" description="Acidic residues" evidence="1">
    <location>
        <begin position="70"/>
        <end position="81"/>
    </location>
</feature>
<name>A0A4Q7E939_9CYAN</name>
<dbReference type="AlphaFoldDB" id="A0A4Q7E939"/>
<dbReference type="Pfam" id="PF11332">
    <property type="entry name" value="DUF3134"/>
    <property type="match status" value="1"/>
</dbReference>
<sequence length="81" mass="9056">MTYNPSLRIVPRDQTADVLPTQKEPSILTWLEGTGRLKPREEVAVADDEEEEEESEEIDDLMGDSGKGFDDDDDLSLGDDD</sequence>
<organism evidence="2 3">
    <name type="scientific">Leptolyngbya iicbica LK</name>
    <dbReference type="NCBI Taxonomy" id="2294035"/>
    <lineage>
        <taxon>Bacteria</taxon>
        <taxon>Bacillati</taxon>
        <taxon>Cyanobacteriota</taxon>
        <taxon>Cyanophyceae</taxon>
        <taxon>Leptolyngbyales</taxon>
        <taxon>Leptolyngbyaceae</taxon>
        <taxon>Leptolyngbya group</taxon>
        <taxon>Leptolyngbya</taxon>
        <taxon>Leptolyngbya iicbica</taxon>
    </lineage>
</organism>
<dbReference type="InterPro" id="IPR021481">
    <property type="entry name" value="DUF3134"/>
</dbReference>
<dbReference type="RefSeq" id="WP_044151172.1">
    <property type="nucleotide sequence ID" value="NZ_QVFV01000004.1"/>
</dbReference>
<evidence type="ECO:0000313" key="3">
    <source>
        <dbReference type="Proteomes" id="UP000292459"/>
    </source>
</evidence>
<evidence type="ECO:0000313" key="2">
    <source>
        <dbReference type="EMBL" id="RZM77381.1"/>
    </source>
</evidence>
<protein>
    <submittedName>
        <fullName evidence="2">DUF3134 domain-containing protein</fullName>
    </submittedName>
</protein>
<dbReference type="OrthoDB" id="542362at2"/>
<feature type="compositionally biased region" description="Acidic residues" evidence="1">
    <location>
        <begin position="44"/>
        <end position="62"/>
    </location>
</feature>
<comment type="caution">
    <text evidence="2">The sequence shown here is derived from an EMBL/GenBank/DDBJ whole genome shotgun (WGS) entry which is preliminary data.</text>
</comment>
<reference evidence="2 3" key="1">
    <citation type="submission" date="2018-11" db="EMBL/GenBank/DDBJ databases">
        <title>Whole genome sequencing of an environmental sample.</title>
        <authorList>
            <person name="Sarangi A.N."/>
            <person name="Singh D."/>
            <person name="Tripathy S."/>
        </authorList>
    </citation>
    <scope>NUCLEOTIDE SEQUENCE [LARGE SCALE GENOMIC DNA]</scope>
    <source>
        <strain evidence="2 3">Lakshadweep</strain>
    </source>
</reference>
<gene>
    <name evidence="2" type="ORF">DYY88_17250</name>
</gene>
<proteinExistence type="predicted"/>